<name>A0A814UI92_ADIRI</name>
<comment type="caution">
    <text evidence="2">The sequence shown here is derived from an EMBL/GenBank/DDBJ whole genome shotgun (WGS) entry which is preliminary data.</text>
</comment>
<dbReference type="Proteomes" id="UP000663852">
    <property type="component" value="Unassembled WGS sequence"/>
</dbReference>
<proteinExistence type="predicted"/>
<dbReference type="Gene3D" id="3.80.10.10">
    <property type="entry name" value="Ribonuclease Inhibitor"/>
    <property type="match status" value="1"/>
</dbReference>
<dbReference type="EMBL" id="CAJNOR010002436">
    <property type="protein sequence ID" value="CAF1294007.1"/>
    <property type="molecule type" value="Genomic_DNA"/>
</dbReference>
<dbReference type="EMBL" id="CAJNOJ010000132">
    <property type="protein sequence ID" value="CAF1174455.1"/>
    <property type="molecule type" value="Genomic_DNA"/>
</dbReference>
<evidence type="ECO:0000259" key="1">
    <source>
        <dbReference type="PROSITE" id="PS50181"/>
    </source>
</evidence>
<dbReference type="PROSITE" id="PS50181">
    <property type="entry name" value="FBOX"/>
    <property type="match status" value="1"/>
</dbReference>
<evidence type="ECO:0000313" key="3">
    <source>
        <dbReference type="EMBL" id="CAF1294007.1"/>
    </source>
</evidence>
<dbReference type="OrthoDB" id="9987434at2759"/>
<organism evidence="2 5">
    <name type="scientific">Adineta ricciae</name>
    <name type="common">Rotifer</name>
    <dbReference type="NCBI Taxonomy" id="249248"/>
    <lineage>
        <taxon>Eukaryota</taxon>
        <taxon>Metazoa</taxon>
        <taxon>Spiralia</taxon>
        <taxon>Gnathifera</taxon>
        <taxon>Rotifera</taxon>
        <taxon>Eurotatoria</taxon>
        <taxon>Bdelloidea</taxon>
        <taxon>Adinetida</taxon>
        <taxon>Adinetidae</taxon>
        <taxon>Adineta</taxon>
    </lineage>
</organism>
<dbReference type="SUPFAM" id="SSF52047">
    <property type="entry name" value="RNI-like"/>
    <property type="match status" value="1"/>
</dbReference>
<accession>A0A814UI92</accession>
<feature type="domain" description="F-box" evidence="1">
    <location>
        <begin position="1"/>
        <end position="49"/>
    </location>
</feature>
<protein>
    <recommendedName>
        <fullName evidence="1">F-box domain-containing protein</fullName>
    </recommendedName>
</protein>
<evidence type="ECO:0000313" key="2">
    <source>
        <dbReference type="EMBL" id="CAF1174455.1"/>
    </source>
</evidence>
<sequence length="571" mass="66988">MTNLEHLPNEVFYELFEYFNVIELIHAFRNLNSRFNKLLFTGFRSYRLDLRSISKTNFNLVCTQYLPGIIDQVCLLCLSNECETPQLYRHLLNFNLTVDEFTHLHALLLHRIDSANVLLEITSDCFYLPHLTHLKITKCKFTSEYAPKELLNNIWHLNSLTDCTLDMTFEQSLRFSGLSMISKTMKYLSIKCHTFSSMELSHLFSLTPHLQHLSINIGETADIKSQYIIPAPLLTRLNLHFGGTLSTLTKILRSTPNLRHLKLETESINLNGNQWQQLLTEYVSKIETFRFLIRVLSLKSDHVEEHLDEFFQTFQTSFWLDEHQWYVRCDLPQQSGKIFILYTLPYCSKSTHVVYQNRWSKTTLPQLDRSNCFDQISDVFYKRCKLNSSLPTNCYPNIHRLTLSLPHDRNFWTIIPQLDSLTSLKVIEKKEDDRSEYQLKTLVARTRRLNTLNIDALLFLRLLRMNSHHASVRQLELLPYHSKKNRYLNATQCAFLADSSFGQQCEVLLVYIKTRTIILDLIRKMCNLRALHIHCQDDHADADLVEWLKNSLPDTCSIARCRSGPIQIWIQ</sequence>
<gene>
    <name evidence="2" type="ORF">EDS130_LOCUS23881</name>
    <name evidence="3" type="ORF">XAT740_LOCUS28494</name>
</gene>
<evidence type="ECO:0000313" key="4">
    <source>
        <dbReference type="Proteomes" id="UP000663828"/>
    </source>
</evidence>
<dbReference type="AlphaFoldDB" id="A0A814UI92"/>
<evidence type="ECO:0000313" key="5">
    <source>
        <dbReference type="Proteomes" id="UP000663852"/>
    </source>
</evidence>
<reference evidence="2" key="1">
    <citation type="submission" date="2021-02" db="EMBL/GenBank/DDBJ databases">
        <authorList>
            <person name="Nowell W R."/>
        </authorList>
    </citation>
    <scope>NUCLEOTIDE SEQUENCE</scope>
</reference>
<dbReference type="InterPro" id="IPR032675">
    <property type="entry name" value="LRR_dom_sf"/>
</dbReference>
<dbReference type="Proteomes" id="UP000663828">
    <property type="component" value="Unassembled WGS sequence"/>
</dbReference>
<dbReference type="InterPro" id="IPR001810">
    <property type="entry name" value="F-box_dom"/>
</dbReference>
<keyword evidence="4" id="KW-1185">Reference proteome</keyword>